<gene>
    <name evidence="2" type="ORF">FB559_3561</name>
</gene>
<comment type="caution">
    <text evidence="2">The sequence shown here is derived from an EMBL/GenBank/DDBJ whole genome shotgun (WGS) entry which is preliminary data.</text>
</comment>
<evidence type="ECO:0000313" key="2">
    <source>
        <dbReference type="EMBL" id="TQL97950.1"/>
    </source>
</evidence>
<evidence type="ECO:0000256" key="1">
    <source>
        <dbReference type="SAM" id="MobiDB-lite"/>
    </source>
</evidence>
<dbReference type="EMBL" id="VFOZ01000001">
    <property type="protein sequence ID" value="TQL97950.1"/>
    <property type="molecule type" value="Genomic_DNA"/>
</dbReference>
<name>A0A543CLV8_9ACTN</name>
<evidence type="ECO:0000313" key="3">
    <source>
        <dbReference type="Proteomes" id="UP000316096"/>
    </source>
</evidence>
<accession>A0A543CLV8</accession>
<protein>
    <submittedName>
        <fullName evidence="2">Uncharacterized protein</fullName>
    </submittedName>
</protein>
<feature type="region of interest" description="Disordered" evidence="1">
    <location>
        <begin position="1"/>
        <end position="67"/>
    </location>
</feature>
<keyword evidence="3" id="KW-1185">Reference proteome</keyword>
<organism evidence="2 3">
    <name type="scientific">Actinoallomurus bryophytorum</name>
    <dbReference type="NCBI Taxonomy" id="1490222"/>
    <lineage>
        <taxon>Bacteria</taxon>
        <taxon>Bacillati</taxon>
        <taxon>Actinomycetota</taxon>
        <taxon>Actinomycetes</taxon>
        <taxon>Streptosporangiales</taxon>
        <taxon>Thermomonosporaceae</taxon>
        <taxon>Actinoallomurus</taxon>
    </lineage>
</organism>
<dbReference type="Proteomes" id="UP000316096">
    <property type="component" value="Unassembled WGS sequence"/>
</dbReference>
<dbReference type="AlphaFoldDB" id="A0A543CLV8"/>
<sequence>MLPADGFGRQVRDRERKTQGMGMRNTTQGICALYGKTPQEISDRKERRSAYAKRPRRGGGNALRSCT</sequence>
<proteinExistence type="predicted"/>
<reference evidence="2 3" key="1">
    <citation type="submission" date="2019-06" db="EMBL/GenBank/DDBJ databases">
        <title>Sequencing the genomes of 1000 actinobacteria strains.</title>
        <authorList>
            <person name="Klenk H.-P."/>
        </authorList>
    </citation>
    <scope>NUCLEOTIDE SEQUENCE [LARGE SCALE GENOMIC DNA]</scope>
    <source>
        <strain evidence="2 3">DSM 102200</strain>
    </source>
</reference>